<evidence type="ECO:0000256" key="1">
    <source>
        <dbReference type="SAM" id="Phobius"/>
    </source>
</evidence>
<feature type="transmembrane region" description="Helical" evidence="1">
    <location>
        <begin position="56"/>
        <end position="74"/>
    </location>
</feature>
<dbReference type="EMBL" id="CADIKH010000048">
    <property type="protein sequence ID" value="CAB3770842.1"/>
    <property type="molecule type" value="Genomic_DNA"/>
</dbReference>
<keyword evidence="1" id="KW-0472">Membrane</keyword>
<proteinExistence type="predicted"/>
<dbReference type="AlphaFoldDB" id="A0A6J5EZV9"/>
<organism evidence="2 3">
    <name type="scientific">Paraburkholderia humisilvae</name>
    <dbReference type="NCBI Taxonomy" id="627669"/>
    <lineage>
        <taxon>Bacteria</taxon>
        <taxon>Pseudomonadati</taxon>
        <taxon>Pseudomonadota</taxon>
        <taxon>Betaproteobacteria</taxon>
        <taxon>Burkholderiales</taxon>
        <taxon>Burkholderiaceae</taxon>
        <taxon>Paraburkholderia</taxon>
    </lineage>
</organism>
<gene>
    <name evidence="2" type="ORF">LMG29542_06461</name>
</gene>
<accession>A0A6J5EZV9</accession>
<keyword evidence="1" id="KW-1133">Transmembrane helix</keyword>
<reference evidence="2 3" key="1">
    <citation type="submission" date="2020-04" db="EMBL/GenBank/DDBJ databases">
        <authorList>
            <person name="De Canck E."/>
        </authorList>
    </citation>
    <scope>NUCLEOTIDE SEQUENCE [LARGE SCALE GENOMIC DNA]</scope>
    <source>
        <strain evidence="2 3">LMG 29542</strain>
    </source>
</reference>
<keyword evidence="1" id="KW-0812">Transmembrane</keyword>
<evidence type="ECO:0000313" key="3">
    <source>
        <dbReference type="Proteomes" id="UP000494363"/>
    </source>
</evidence>
<keyword evidence="3" id="KW-1185">Reference proteome</keyword>
<feature type="transmembrane region" description="Helical" evidence="1">
    <location>
        <begin position="107"/>
        <end position="126"/>
    </location>
</feature>
<name>A0A6J5EZV9_9BURK</name>
<protein>
    <submittedName>
        <fullName evidence="2">Uncharacterized protein</fullName>
    </submittedName>
</protein>
<feature type="transmembrane region" description="Helical" evidence="1">
    <location>
        <begin position="81"/>
        <end position="101"/>
    </location>
</feature>
<feature type="transmembrane region" description="Helical" evidence="1">
    <location>
        <begin position="31"/>
        <end position="50"/>
    </location>
</feature>
<evidence type="ECO:0000313" key="2">
    <source>
        <dbReference type="EMBL" id="CAB3770842.1"/>
    </source>
</evidence>
<sequence length="130" mass="14658">MESHAEWVDRIGHTHMYTVIRQSFGSVTAGYYIRHLVFGAMFPVLLLVMSSGAAQMSVGLHVAMIVNTFLYPYARFFYERVVGFVIGVNEFIVGALFAMFMKVLTMTFCWSAAVVLAPIGLLYLGFTRQR</sequence>
<dbReference type="Proteomes" id="UP000494363">
    <property type="component" value="Unassembled WGS sequence"/>
</dbReference>